<proteinExistence type="predicted"/>
<dbReference type="SFLD" id="SFLDS00003">
    <property type="entry name" value="Haloacid_Dehalogenase"/>
    <property type="match status" value="1"/>
</dbReference>
<dbReference type="NCBIfam" id="TIGR02254">
    <property type="entry name" value="YjjG_YfnB"/>
    <property type="match status" value="1"/>
</dbReference>
<dbReference type="PANTHER" id="PTHR47478">
    <property type="match status" value="1"/>
</dbReference>
<dbReference type="InterPro" id="IPR036412">
    <property type="entry name" value="HAD-like_sf"/>
</dbReference>
<protein>
    <submittedName>
        <fullName evidence="1">Noncanonical pyrimidine nucleotidase, YjjG family protein</fullName>
    </submittedName>
</protein>
<dbReference type="RefSeq" id="WP_188370837.1">
    <property type="nucleotide sequence ID" value="NZ_BMFH01000002.1"/>
</dbReference>
<dbReference type="EMBL" id="BMFH01000002">
    <property type="protein sequence ID" value="GGD55103.1"/>
    <property type="molecule type" value="Genomic_DNA"/>
</dbReference>
<dbReference type="SFLD" id="SFLDG01129">
    <property type="entry name" value="C1.5:_HAD__Beta-PGM__Phosphata"/>
    <property type="match status" value="1"/>
</dbReference>
<keyword evidence="2" id="KW-1185">Reference proteome</keyword>
<evidence type="ECO:0000313" key="1">
    <source>
        <dbReference type="EMBL" id="GGD55103.1"/>
    </source>
</evidence>
<dbReference type="InterPro" id="IPR052550">
    <property type="entry name" value="Pyrimidine_5'-ntase_YjjG"/>
</dbReference>
<dbReference type="NCBIfam" id="TIGR01509">
    <property type="entry name" value="HAD-SF-IA-v3"/>
    <property type="match status" value="1"/>
</dbReference>
<dbReference type="InterPro" id="IPR023198">
    <property type="entry name" value="PGP-like_dom2"/>
</dbReference>
<sequence>MYRDLVTDVFFDLDHTLWDFDKNSALTFRKIFADHGIGLDLDTFLAEYVPANLAFWKLYREGKIEKEDLRYRRLRTVFDSVRYRVEDEVIHSLSNSYIEHLSSHDHLVPNTREVLEYLSPTYRLHIITNGFEEIQAKKLMNSGIASYFDQVINSEMAGVKKPDPWIFHLALERTGVQPQHAIMVGDNLEADILGARAVGFHTIHLNVHNEPPHEYGSIIHDLGEIKSYL</sequence>
<dbReference type="SUPFAM" id="SSF56784">
    <property type="entry name" value="HAD-like"/>
    <property type="match status" value="1"/>
</dbReference>
<accession>A0ABQ1R582</accession>
<dbReference type="SFLD" id="SFLDG01135">
    <property type="entry name" value="C1.5.6:_HAD__Beta-PGM__Phospha"/>
    <property type="match status" value="1"/>
</dbReference>
<name>A0ABQ1R582_9FLAO</name>
<reference evidence="2" key="1">
    <citation type="journal article" date="2019" name="Int. J. Syst. Evol. Microbiol.">
        <title>The Global Catalogue of Microorganisms (GCM) 10K type strain sequencing project: providing services to taxonomists for standard genome sequencing and annotation.</title>
        <authorList>
            <consortium name="The Broad Institute Genomics Platform"/>
            <consortium name="The Broad Institute Genome Sequencing Center for Infectious Disease"/>
            <person name="Wu L."/>
            <person name="Ma J."/>
        </authorList>
    </citation>
    <scope>NUCLEOTIDE SEQUENCE [LARGE SCALE GENOMIC DNA]</scope>
    <source>
        <strain evidence="2">CGMCC 1.12606</strain>
    </source>
</reference>
<dbReference type="InterPro" id="IPR023214">
    <property type="entry name" value="HAD_sf"/>
</dbReference>
<organism evidence="1 2">
    <name type="scientific">Muriicola marianensis</name>
    <dbReference type="NCBI Taxonomy" id="1324801"/>
    <lineage>
        <taxon>Bacteria</taxon>
        <taxon>Pseudomonadati</taxon>
        <taxon>Bacteroidota</taxon>
        <taxon>Flavobacteriia</taxon>
        <taxon>Flavobacteriales</taxon>
        <taxon>Flavobacteriaceae</taxon>
        <taxon>Muriicola</taxon>
    </lineage>
</organism>
<comment type="caution">
    <text evidence="1">The sequence shown here is derived from an EMBL/GenBank/DDBJ whole genome shotgun (WGS) entry which is preliminary data.</text>
</comment>
<gene>
    <name evidence="1" type="ORF">GCM10011361_22050</name>
</gene>
<dbReference type="InterPro" id="IPR011951">
    <property type="entry name" value="HAD-SF_hydro_IA_YjjG/PynA"/>
</dbReference>
<dbReference type="Proteomes" id="UP000625780">
    <property type="component" value="Unassembled WGS sequence"/>
</dbReference>
<dbReference type="Gene3D" id="1.10.150.240">
    <property type="entry name" value="Putative phosphatase, domain 2"/>
    <property type="match status" value="1"/>
</dbReference>
<dbReference type="Pfam" id="PF00702">
    <property type="entry name" value="Hydrolase"/>
    <property type="match status" value="1"/>
</dbReference>
<dbReference type="PANTHER" id="PTHR47478:SF1">
    <property type="entry name" value="PYRIMIDINE 5'-NUCLEOTIDASE YJJG"/>
    <property type="match status" value="1"/>
</dbReference>
<dbReference type="Gene3D" id="3.40.50.1000">
    <property type="entry name" value="HAD superfamily/HAD-like"/>
    <property type="match status" value="1"/>
</dbReference>
<dbReference type="NCBIfam" id="TIGR01549">
    <property type="entry name" value="HAD-SF-IA-v1"/>
    <property type="match status" value="1"/>
</dbReference>
<evidence type="ECO:0000313" key="2">
    <source>
        <dbReference type="Proteomes" id="UP000625780"/>
    </source>
</evidence>
<dbReference type="CDD" id="cd04305">
    <property type="entry name" value="HAD_Neu5Ac-Pase_like"/>
    <property type="match status" value="1"/>
</dbReference>
<dbReference type="InterPro" id="IPR006439">
    <property type="entry name" value="HAD-SF_hydro_IA"/>
</dbReference>